<name>C4GMJ2_9NEIS</name>
<sequence length="103" mass="11246">MARNSESLNTLISTSGTIAGMGLAIVGILAAKQSMQYSEMISDDMFLFSSIGFLLVVVIGYLAQKHSEQHYYSRLVRLAEWLFSLSLLLLVVAAALVLLYAEA</sequence>
<reference evidence="2" key="1">
    <citation type="submission" date="2009-04" db="EMBL/GenBank/DDBJ databases">
        <authorList>
            <person name="Weinstock G."/>
            <person name="Sodergren E."/>
            <person name="Clifton S."/>
            <person name="Fulton L."/>
            <person name="Fulton B."/>
            <person name="Courtney L."/>
            <person name="Fronick C."/>
            <person name="Harrison M."/>
            <person name="Strong C."/>
            <person name="Farmer C."/>
            <person name="Delahaunty K."/>
            <person name="Markovic C."/>
            <person name="Hall O."/>
            <person name="Minx P."/>
            <person name="Tomlinson C."/>
            <person name="Mitreva M."/>
            <person name="Nelson J."/>
            <person name="Hou S."/>
            <person name="Wollam A."/>
            <person name="Pepin K.H."/>
            <person name="Johnson M."/>
            <person name="Bhonagiri V."/>
            <person name="Nash W.E."/>
            <person name="Warren W."/>
            <person name="Chinwalla A."/>
            <person name="Mardis E.R."/>
            <person name="Wilson R.K."/>
        </authorList>
    </citation>
    <scope>NUCLEOTIDE SEQUENCE [LARGE SCALE GENOMIC DNA]</scope>
    <source>
        <strain evidence="2">ATCC 51147</strain>
    </source>
</reference>
<evidence type="ECO:0000313" key="2">
    <source>
        <dbReference type="EMBL" id="EEP66950.1"/>
    </source>
</evidence>
<dbReference type="AlphaFoldDB" id="C4GMJ2"/>
<dbReference type="OrthoDB" id="9898390at2"/>
<gene>
    <name evidence="2" type="ORF">GCWU000324_02926</name>
</gene>
<dbReference type="GeneID" id="84907867"/>
<proteinExistence type="predicted"/>
<protein>
    <submittedName>
        <fullName evidence="2">Uncharacterized protein</fullName>
    </submittedName>
</protein>
<evidence type="ECO:0000313" key="3">
    <source>
        <dbReference type="Proteomes" id="UP000003009"/>
    </source>
</evidence>
<accession>C4GMJ2</accession>
<evidence type="ECO:0000256" key="1">
    <source>
        <dbReference type="SAM" id="Phobius"/>
    </source>
</evidence>
<keyword evidence="3" id="KW-1185">Reference proteome</keyword>
<dbReference type="RefSeq" id="WP_003798546.1">
    <property type="nucleotide sequence ID" value="NZ_GG665873.1"/>
</dbReference>
<feature type="transmembrane region" description="Helical" evidence="1">
    <location>
        <begin position="12"/>
        <end position="31"/>
    </location>
</feature>
<feature type="transmembrane region" description="Helical" evidence="1">
    <location>
        <begin position="82"/>
        <end position="101"/>
    </location>
</feature>
<dbReference type="HOGENOM" id="CLU_2259997_0_0_4"/>
<dbReference type="STRING" id="629741.GCWU000324_02926"/>
<dbReference type="EMBL" id="ACJW02000007">
    <property type="protein sequence ID" value="EEP66950.1"/>
    <property type="molecule type" value="Genomic_DNA"/>
</dbReference>
<organism evidence="2 3">
    <name type="scientific">Kingella oralis ATCC 51147</name>
    <dbReference type="NCBI Taxonomy" id="629741"/>
    <lineage>
        <taxon>Bacteria</taxon>
        <taxon>Pseudomonadati</taxon>
        <taxon>Pseudomonadota</taxon>
        <taxon>Betaproteobacteria</taxon>
        <taxon>Neisseriales</taxon>
        <taxon>Neisseriaceae</taxon>
        <taxon>Kingella</taxon>
    </lineage>
</organism>
<keyword evidence="1" id="KW-0812">Transmembrane</keyword>
<feature type="transmembrane region" description="Helical" evidence="1">
    <location>
        <begin position="43"/>
        <end position="62"/>
    </location>
</feature>
<keyword evidence="1" id="KW-0472">Membrane</keyword>
<comment type="caution">
    <text evidence="2">The sequence shown here is derived from an EMBL/GenBank/DDBJ whole genome shotgun (WGS) entry which is preliminary data.</text>
</comment>
<dbReference type="Proteomes" id="UP000003009">
    <property type="component" value="Unassembled WGS sequence"/>
</dbReference>
<keyword evidence="1" id="KW-1133">Transmembrane helix</keyword>